<evidence type="ECO:0000256" key="4">
    <source>
        <dbReference type="PROSITE-ProRule" id="PRU00433"/>
    </source>
</evidence>
<gene>
    <name evidence="6" type="ORF">FRZ44_13670</name>
</gene>
<dbReference type="OrthoDB" id="335174at2"/>
<sequence>MTRGQARRILAPLLALILAAVMAVWIVPPLIQRLKSAFPPAFEHSPTGFAAATIARGAVLFPVQCARCHGATGRGDGPDAKALPVPPADLTAQHLWNHSDRELFGWLSQGIERPQGTVVMPGFADVLPESDLWALIDFLRAHNAGAVFGATGQWPHALLAPDFAATCAGGGRITLSDLKDKAALIVALRSDETDLPPLPEALAARLVVIALARDRQIEETGGLCVADDPAAWTAYAVIAGVDGESLGGMQFLADPQGWLRAVWKSGEPLAWSDPGALAARIEAFRGDRVSAEAGLPLQR</sequence>
<dbReference type="RefSeq" id="WP_151176474.1">
    <property type="nucleotide sequence ID" value="NZ_CP042906.1"/>
</dbReference>
<dbReference type="AlphaFoldDB" id="A0A5J6MHR3"/>
<protein>
    <recommendedName>
        <fullName evidence="5">Cytochrome c domain-containing protein</fullName>
    </recommendedName>
</protein>
<dbReference type="Proteomes" id="UP000326202">
    <property type="component" value="Chromosome"/>
</dbReference>
<accession>A0A5J6MHR3</accession>
<reference evidence="6 7" key="1">
    <citation type="submission" date="2019-08" db="EMBL/GenBank/DDBJ databases">
        <title>Hyperibacter terrae gen. nov., sp. nov. and Hyperibacter viscosus sp. nov., two new members in the family Rhodospirillaceae isolated from the rhizosphere of Hypericum perforatum.</title>
        <authorList>
            <person name="Noviana Z."/>
        </authorList>
    </citation>
    <scope>NUCLEOTIDE SEQUENCE [LARGE SCALE GENOMIC DNA]</scope>
    <source>
        <strain evidence="6 7">R5913</strain>
    </source>
</reference>
<evidence type="ECO:0000256" key="2">
    <source>
        <dbReference type="ARBA" id="ARBA00022723"/>
    </source>
</evidence>
<evidence type="ECO:0000313" key="6">
    <source>
        <dbReference type="EMBL" id="QEX16075.1"/>
    </source>
</evidence>
<evidence type="ECO:0000256" key="1">
    <source>
        <dbReference type="ARBA" id="ARBA00022617"/>
    </source>
</evidence>
<keyword evidence="3 4" id="KW-0408">Iron</keyword>
<feature type="domain" description="Cytochrome c" evidence="5">
    <location>
        <begin position="52"/>
        <end position="143"/>
    </location>
</feature>
<dbReference type="Gene3D" id="1.10.760.10">
    <property type="entry name" value="Cytochrome c-like domain"/>
    <property type="match status" value="1"/>
</dbReference>
<dbReference type="PROSITE" id="PS51007">
    <property type="entry name" value="CYTC"/>
    <property type="match status" value="1"/>
</dbReference>
<dbReference type="GO" id="GO:0020037">
    <property type="term" value="F:heme binding"/>
    <property type="evidence" value="ECO:0007669"/>
    <property type="project" value="InterPro"/>
</dbReference>
<evidence type="ECO:0000259" key="5">
    <source>
        <dbReference type="PROSITE" id="PS51007"/>
    </source>
</evidence>
<keyword evidence="2 4" id="KW-0479">Metal-binding</keyword>
<keyword evidence="1 4" id="KW-0349">Heme</keyword>
<dbReference type="InterPro" id="IPR036909">
    <property type="entry name" value="Cyt_c-like_dom_sf"/>
</dbReference>
<dbReference type="GO" id="GO:0046872">
    <property type="term" value="F:metal ion binding"/>
    <property type="evidence" value="ECO:0007669"/>
    <property type="project" value="UniProtKB-KW"/>
</dbReference>
<dbReference type="KEGG" id="htq:FRZ44_13670"/>
<organism evidence="6 7">
    <name type="scientific">Hypericibacter terrae</name>
    <dbReference type="NCBI Taxonomy" id="2602015"/>
    <lineage>
        <taxon>Bacteria</taxon>
        <taxon>Pseudomonadati</taxon>
        <taxon>Pseudomonadota</taxon>
        <taxon>Alphaproteobacteria</taxon>
        <taxon>Rhodospirillales</taxon>
        <taxon>Dongiaceae</taxon>
        <taxon>Hypericibacter</taxon>
    </lineage>
</organism>
<dbReference type="GO" id="GO:0009055">
    <property type="term" value="F:electron transfer activity"/>
    <property type="evidence" value="ECO:0007669"/>
    <property type="project" value="InterPro"/>
</dbReference>
<evidence type="ECO:0000313" key="7">
    <source>
        <dbReference type="Proteomes" id="UP000326202"/>
    </source>
</evidence>
<dbReference type="EMBL" id="CP042906">
    <property type="protein sequence ID" value="QEX16075.1"/>
    <property type="molecule type" value="Genomic_DNA"/>
</dbReference>
<proteinExistence type="predicted"/>
<dbReference type="SUPFAM" id="SSF46626">
    <property type="entry name" value="Cytochrome c"/>
    <property type="match status" value="1"/>
</dbReference>
<keyword evidence="7" id="KW-1185">Reference proteome</keyword>
<dbReference type="Pfam" id="PF13442">
    <property type="entry name" value="Cytochrome_CBB3"/>
    <property type="match status" value="1"/>
</dbReference>
<evidence type="ECO:0000256" key="3">
    <source>
        <dbReference type="ARBA" id="ARBA00023004"/>
    </source>
</evidence>
<name>A0A5J6MHR3_9PROT</name>
<dbReference type="InterPro" id="IPR009056">
    <property type="entry name" value="Cyt_c-like_dom"/>
</dbReference>